<keyword evidence="1 2" id="KW-1015">Disulfide bond</keyword>
<sequence>MAHMGTKFFFGQPKQAYKLSDGQPHNCLKSRPYHMVGYCFTFKDVPTTVEDPTTIFGPSPHVMTTTFGPSPHVVTTTSQTTTLPGVTTTLPGVSTHPSGNASRCDLTEFNCGDICIKNELVCDGMFDCPEFGDEMICDRGKDNIFLWQLEKQGII</sequence>
<dbReference type="SUPFAM" id="SSF57424">
    <property type="entry name" value="LDL receptor-like module"/>
    <property type="match status" value="1"/>
</dbReference>
<accession>A0A9Q0Y9E9</accession>
<gene>
    <name evidence="3" type="ORF">HOLleu_43666</name>
</gene>
<reference evidence="3" key="1">
    <citation type="submission" date="2021-10" db="EMBL/GenBank/DDBJ databases">
        <title>Tropical sea cucumber genome reveals ecological adaptation and Cuvierian tubules defense mechanism.</title>
        <authorList>
            <person name="Chen T."/>
        </authorList>
    </citation>
    <scope>NUCLEOTIDE SEQUENCE</scope>
    <source>
        <strain evidence="3">Nanhai2018</strain>
        <tissue evidence="3">Muscle</tissue>
    </source>
</reference>
<comment type="caution">
    <text evidence="2">Lacks conserved residue(s) required for the propagation of feature annotation.</text>
</comment>
<feature type="disulfide bond" evidence="2">
    <location>
        <begin position="122"/>
        <end position="137"/>
    </location>
</feature>
<dbReference type="AlphaFoldDB" id="A0A9Q0Y9E9"/>
<dbReference type="Gene3D" id="4.10.400.10">
    <property type="entry name" value="Low-density Lipoprotein Receptor"/>
    <property type="match status" value="1"/>
</dbReference>
<evidence type="ECO:0000256" key="1">
    <source>
        <dbReference type="ARBA" id="ARBA00023157"/>
    </source>
</evidence>
<evidence type="ECO:0000313" key="3">
    <source>
        <dbReference type="EMBL" id="KAJ8018373.1"/>
    </source>
</evidence>
<keyword evidence="4" id="KW-1185">Reference proteome</keyword>
<dbReference type="Pfam" id="PF00057">
    <property type="entry name" value="Ldl_recept_a"/>
    <property type="match status" value="1"/>
</dbReference>
<name>A0A9Q0Y9E9_HOLLE</name>
<comment type="caution">
    <text evidence="3">The sequence shown here is derived from an EMBL/GenBank/DDBJ whole genome shotgun (WGS) entry which is preliminary data.</text>
</comment>
<dbReference type="SMART" id="SM00192">
    <property type="entry name" value="LDLa"/>
    <property type="match status" value="1"/>
</dbReference>
<dbReference type="Proteomes" id="UP001152320">
    <property type="component" value="Unassembled WGS sequence"/>
</dbReference>
<dbReference type="EMBL" id="JAIZAY010000406">
    <property type="protein sequence ID" value="KAJ8018373.1"/>
    <property type="molecule type" value="Genomic_DNA"/>
</dbReference>
<dbReference type="PROSITE" id="PS50068">
    <property type="entry name" value="LDLRA_2"/>
    <property type="match status" value="1"/>
</dbReference>
<proteinExistence type="predicted"/>
<evidence type="ECO:0000256" key="2">
    <source>
        <dbReference type="PROSITE-ProRule" id="PRU00124"/>
    </source>
</evidence>
<dbReference type="CDD" id="cd00112">
    <property type="entry name" value="LDLa"/>
    <property type="match status" value="1"/>
</dbReference>
<organism evidence="3 4">
    <name type="scientific">Holothuria leucospilota</name>
    <name type="common">Black long sea cucumber</name>
    <name type="synonym">Mertensiothuria leucospilota</name>
    <dbReference type="NCBI Taxonomy" id="206669"/>
    <lineage>
        <taxon>Eukaryota</taxon>
        <taxon>Metazoa</taxon>
        <taxon>Echinodermata</taxon>
        <taxon>Eleutherozoa</taxon>
        <taxon>Echinozoa</taxon>
        <taxon>Holothuroidea</taxon>
        <taxon>Aspidochirotacea</taxon>
        <taxon>Aspidochirotida</taxon>
        <taxon>Holothuriidae</taxon>
        <taxon>Holothuria</taxon>
    </lineage>
</organism>
<dbReference type="InterPro" id="IPR002172">
    <property type="entry name" value="LDrepeatLR_classA_rpt"/>
</dbReference>
<evidence type="ECO:0000313" key="4">
    <source>
        <dbReference type="Proteomes" id="UP001152320"/>
    </source>
</evidence>
<protein>
    <submittedName>
        <fullName evidence="3">Uncharacterized protein</fullName>
    </submittedName>
</protein>
<dbReference type="InterPro" id="IPR036055">
    <property type="entry name" value="LDL_receptor-like_sf"/>
</dbReference>